<dbReference type="Proteomes" id="UP000830375">
    <property type="component" value="Unassembled WGS sequence"/>
</dbReference>
<evidence type="ECO:0000313" key="6">
    <source>
        <dbReference type="Proteomes" id="UP000830375"/>
    </source>
</evidence>
<dbReference type="Pfam" id="PF00078">
    <property type="entry name" value="RVT_1"/>
    <property type="match status" value="1"/>
</dbReference>
<accession>A0ABQ8L503</accession>
<comment type="similarity">
    <text evidence="1">Belongs to the beta type-B retroviral polymerase family. HERV class-II K(HML-2) pol subfamily.</text>
</comment>
<protein>
    <recommendedName>
        <fullName evidence="2">ribonuclease H</fullName>
        <ecNumber evidence="2">3.1.26.4</ecNumber>
    </recommendedName>
</protein>
<dbReference type="Gene3D" id="3.30.70.270">
    <property type="match status" value="1"/>
</dbReference>
<feature type="domain" description="Reverse transcriptase" evidence="3">
    <location>
        <begin position="1"/>
        <end position="134"/>
    </location>
</feature>
<keyword evidence="6" id="KW-1185">Reference proteome</keyword>
<evidence type="ECO:0000259" key="3">
    <source>
        <dbReference type="PROSITE" id="PS50878"/>
    </source>
</evidence>
<dbReference type="InterPro" id="IPR043502">
    <property type="entry name" value="DNA/RNA_pol_sf"/>
</dbReference>
<dbReference type="EC" id="3.1.26.4" evidence="2"/>
<evidence type="ECO:0000313" key="5">
    <source>
        <dbReference type="EMBL" id="KAI2645484.1"/>
    </source>
</evidence>
<comment type="caution">
    <text evidence="5">The sequence shown here is derived from an EMBL/GenBank/DDBJ whole genome shotgun (WGS) entry which is preliminary data.</text>
</comment>
<dbReference type="CDD" id="cd01647">
    <property type="entry name" value="RT_LTR"/>
    <property type="match status" value="1"/>
</dbReference>
<dbReference type="PROSITE" id="PS50994">
    <property type="entry name" value="INTEGRASE"/>
    <property type="match status" value="1"/>
</dbReference>
<evidence type="ECO:0000256" key="1">
    <source>
        <dbReference type="ARBA" id="ARBA00010879"/>
    </source>
</evidence>
<dbReference type="EMBL" id="JACTAM010002224">
    <property type="protein sequence ID" value="KAI2645484.1"/>
    <property type="molecule type" value="Genomic_DNA"/>
</dbReference>
<name>A0ABQ8L503_LABRO</name>
<dbReference type="PANTHER" id="PTHR37984">
    <property type="entry name" value="PROTEIN CBG26694"/>
    <property type="match status" value="1"/>
</dbReference>
<evidence type="ECO:0000259" key="4">
    <source>
        <dbReference type="PROSITE" id="PS50994"/>
    </source>
</evidence>
<feature type="domain" description="Integrase catalytic" evidence="4">
    <location>
        <begin position="362"/>
        <end position="484"/>
    </location>
</feature>
<dbReference type="InterPro" id="IPR050951">
    <property type="entry name" value="Retrovirus_Pol_polyprotein"/>
</dbReference>
<dbReference type="InterPro" id="IPR000477">
    <property type="entry name" value="RT_dom"/>
</dbReference>
<dbReference type="SUPFAM" id="SSF56672">
    <property type="entry name" value="DNA/RNA polymerases"/>
    <property type="match status" value="1"/>
</dbReference>
<proteinExistence type="inferred from homology"/>
<evidence type="ECO:0000256" key="2">
    <source>
        <dbReference type="ARBA" id="ARBA00012180"/>
    </source>
</evidence>
<dbReference type="PANTHER" id="PTHR37984:SF5">
    <property type="entry name" value="PROTEIN NYNRIN-LIKE"/>
    <property type="match status" value="1"/>
</dbReference>
<dbReference type="Gene3D" id="3.30.420.10">
    <property type="entry name" value="Ribonuclease H-like superfamily/Ribonuclease H"/>
    <property type="match status" value="1"/>
</dbReference>
<gene>
    <name evidence="5" type="ORF">H4Q32_028087</name>
</gene>
<dbReference type="Pfam" id="PF00665">
    <property type="entry name" value="rve"/>
    <property type="match status" value="1"/>
</dbReference>
<sequence>MPHQADCLAALGCNAVFSAMDLTSGFYNIVVSEEDRKFTTFTTPMGLYKFNSLPQVLCNSPTSFMRLMINIFGDQNFLTLLCYLDDLLVYAPNEEEAIKRLELVFTRLRAHGLNLAPKKCHCLRRSVKFLSHIIDETGVATDPDKVSAISAVSEADLMMPDGVTPSQKKSTAANGKKVSLRGDVNFKKLNAGDWKQEHSEAFQKLKSALLESVADNPFIHQSVGQRLMSEPNSILLREAEKVQEETLQVQTSVMLRMSPWEIGTADRAVQWLTQDIHQLLSPGPSPLPVFSLSELQQRQQDDKVLSRVLFYVSRGKRPSRRERAGETFEVLKTLKQWEKLKMLDGVLYRVSKHVLMGKKRWQYIVPASLVTQVLQGIHNEAGHQGQENSSGRSVDVLVITDHFSKMACAFPCRDQSAKQVVKVLRDKFFCVFGFPERIHSDQGANLESQLIRKLLEVAGVRKSRTTAYHPIGNVRWRRLLPLVALVAVQWGKEQESVSTALKMKRCRMLISWSTKGPKIWNTQMWPWRWRLRMLHQLLSRWTKTLNVDYLFPRRLEAQNVVVSVAASKAGDLDLTADSELVCFLDQPQTQNKGCSDMPETQNCLALLVFLLTSPGRAGDSEQGVSFGREVLSFAGFVPKVFFLCSKRCLAVVLASLSDGVGQFVYVSSPRSNQNVANLCPLWWSGRGPLAINWALEFAVHYSAILSDVLLANKKERGQRKLADKWESTPYIVVALNPQCHTYRICNTHTSQEKTVHRNLLLQANFLLIEVEELEPSFTDDRELICALCFCRIKKTYIVNIVFIE</sequence>
<reference evidence="5 6" key="1">
    <citation type="submission" date="2022-01" db="EMBL/GenBank/DDBJ databases">
        <title>A high-quality chromosome-level genome assembly of rohu carp, Labeo rohita.</title>
        <authorList>
            <person name="Arick M.A. II"/>
            <person name="Hsu C.-Y."/>
            <person name="Magbanua Z."/>
            <person name="Pechanova O."/>
            <person name="Grover C."/>
            <person name="Miller E."/>
            <person name="Thrash A."/>
            <person name="Ezzel L."/>
            <person name="Alam S."/>
            <person name="Benzie J."/>
            <person name="Hamilton M."/>
            <person name="Karsi A."/>
            <person name="Lawrence M.L."/>
            <person name="Peterson D.G."/>
        </authorList>
    </citation>
    <scope>NUCLEOTIDE SEQUENCE [LARGE SCALE GENOMIC DNA]</scope>
    <source>
        <strain evidence="6">BAU-BD-2019</strain>
        <tissue evidence="5">Blood</tissue>
    </source>
</reference>
<organism evidence="5 6">
    <name type="scientific">Labeo rohita</name>
    <name type="common">Indian major carp</name>
    <name type="synonym">Cyprinus rohita</name>
    <dbReference type="NCBI Taxonomy" id="84645"/>
    <lineage>
        <taxon>Eukaryota</taxon>
        <taxon>Metazoa</taxon>
        <taxon>Chordata</taxon>
        <taxon>Craniata</taxon>
        <taxon>Vertebrata</taxon>
        <taxon>Euteleostomi</taxon>
        <taxon>Actinopterygii</taxon>
        <taxon>Neopterygii</taxon>
        <taxon>Teleostei</taxon>
        <taxon>Ostariophysi</taxon>
        <taxon>Cypriniformes</taxon>
        <taxon>Cyprinidae</taxon>
        <taxon>Labeoninae</taxon>
        <taxon>Labeonini</taxon>
        <taxon>Labeo</taxon>
    </lineage>
</organism>
<dbReference type="SUPFAM" id="SSF53098">
    <property type="entry name" value="Ribonuclease H-like"/>
    <property type="match status" value="1"/>
</dbReference>
<dbReference type="PROSITE" id="PS50878">
    <property type="entry name" value="RT_POL"/>
    <property type="match status" value="1"/>
</dbReference>
<dbReference type="InterPro" id="IPR012337">
    <property type="entry name" value="RNaseH-like_sf"/>
</dbReference>
<dbReference type="InterPro" id="IPR001584">
    <property type="entry name" value="Integrase_cat-core"/>
</dbReference>
<dbReference type="InterPro" id="IPR043128">
    <property type="entry name" value="Rev_trsase/Diguanyl_cyclase"/>
</dbReference>
<dbReference type="Gene3D" id="3.10.10.10">
    <property type="entry name" value="HIV Type 1 Reverse Transcriptase, subunit A, domain 1"/>
    <property type="match status" value="1"/>
</dbReference>
<dbReference type="InterPro" id="IPR036397">
    <property type="entry name" value="RNaseH_sf"/>
</dbReference>